<dbReference type="AlphaFoldDB" id="A0A8J5I0A7"/>
<evidence type="ECO:0000256" key="1">
    <source>
        <dbReference type="SAM" id="Coils"/>
    </source>
</evidence>
<comment type="caution">
    <text evidence="3">The sequence shown here is derived from an EMBL/GenBank/DDBJ whole genome shotgun (WGS) entry which is preliminary data.</text>
</comment>
<feature type="compositionally biased region" description="Low complexity" evidence="2">
    <location>
        <begin position="223"/>
        <end position="234"/>
    </location>
</feature>
<protein>
    <submittedName>
        <fullName evidence="3">Uncharacterized protein</fullName>
    </submittedName>
</protein>
<sequence length="280" mass="32221">MGSIFFWCFDRSFVVARDLIHPSRLRCRDLFVDICPKESGISKQEVYLLLFKPLPVNRAGFSGLSIDPVAFRVPKWARIRPTRRCRGRGWVRPLLGRRASKTEWTITDGWFISFTRVACCSFSQLKNIPHHNMGRIQEETEAFQEDEFKRDELEADKDRMMREYRAQLDAERARKLALGRNHSASKSHHKRGIAFSDLLLCSVRKSKESNKQSSRKRKHNRSSESSSSSSSESLSSDDDYESGYGGESRKSRLKKKRKHRSRTKHSSSSSRDCEASGGPV</sequence>
<dbReference type="Proteomes" id="UP000734854">
    <property type="component" value="Unassembled WGS sequence"/>
</dbReference>
<reference evidence="3 4" key="1">
    <citation type="submission" date="2020-08" db="EMBL/GenBank/DDBJ databases">
        <title>Plant Genome Project.</title>
        <authorList>
            <person name="Zhang R.-G."/>
        </authorList>
    </citation>
    <scope>NUCLEOTIDE SEQUENCE [LARGE SCALE GENOMIC DNA]</scope>
    <source>
        <tissue evidence="3">Rhizome</tissue>
    </source>
</reference>
<accession>A0A8J5I0A7</accession>
<gene>
    <name evidence="3" type="ORF">ZIOFF_000491</name>
</gene>
<name>A0A8J5I0A7_ZINOF</name>
<dbReference type="EMBL" id="JACMSC010000001">
    <property type="protein sequence ID" value="KAG6535491.1"/>
    <property type="molecule type" value="Genomic_DNA"/>
</dbReference>
<feature type="compositionally biased region" description="Basic residues" evidence="2">
    <location>
        <begin position="251"/>
        <end position="265"/>
    </location>
</feature>
<keyword evidence="1" id="KW-0175">Coiled coil</keyword>
<feature type="region of interest" description="Disordered" evidence="2">
    <location>
        <begin position="206"/>
        <end position="280"/>
    </location>
</feature>
<evidence type="ECO:0000256" key="2">
    <source>
        <dbReference type="SAM" id="MobiDB-lite"/>
    </source>
</evidence>
<evidence type="ECO:0000313" key="3">
    <source>
        <dbReference type="EMBL" id="KAG6535491.1"/>
    </source>
</evidence>
<feature type="coiled-coil region" evidence="1">
    <location>
        <begin position="136"/>
        <end position="170"/>
    </location>
</feature>
<dbReference type="PANTHER" id="PTHR36021">
    <property type="entry name" value="COREPRESSOR"/>
    <property type="match status" value="1"/>
</dbReference>
<evidence type="ECO:0000313" key="4">
    <source>
        <dbReference type="Proteomes" id="UP000734854"/>
    </source>
</evidence>
<proteinExistence type="predicted"/>
<organism evidence="3 4">
    <name type="scientific">Zingiber officinale</name>
    <name type="common">Ginger</name>
    <name type="synonym">Amomum zingiber</name>
    <dbReference type="NCBI Taxonomy" id="94328"/>
    <lineage>
        <taxon>Eukaryota</taxon>
        <taxon>Viridiplantae</taxon>
        <taxon>Streptophyta</taxon>
        <taxon>Embryophyta</taxon>
        <taxon>Tracheophyta</taxon>
        <taxon>Spermatophyta</taxon>
        <taxon>Magnoliopsida</taxon>
        <taxon>Liliopsida</taxon>
        <taxon>Zingiberales</taxon>
        <taxon>Zingiberaceae</taxon>
        <taxon>Zingiber</taxon>
    </lineage>
</organism>
<keyword evidence="4" id="KW-1185">Reference proteome</keyword>
<dbReference type="PANTHER" id="PTHR36021:SF1">
    <property type="entry name" value="COREPRESSOR"/>
    <property type="match status" value="1"/>
</dbReference>